<dbReference type="InterPro" id="IPR000237">
    <property type="entry name" value="GRIP_dom"/>
</dbReference>
<keyword evidence="1" id="KW-0175">Coiled coil</keyword>
<evidence type="ECO:0000256" key="2">
    <source>
        <dbReference type="SAM" id="MobiDB-lite"/>
    </source>
</evidence>
<feature type="region of interest" description="Disordered" evidence="2">
    <location>
        <begin position="36"/>
        <end position="226"/>
    </location>
</feature>
<dbReference type="EMBL" id="JANCYW010000018">
    <property type="protein sequence ID" value="KAK4538579.1"/>
    <property type="molecule type" value="Genomic_DNA"/>
</dbReference>
<keyword evidence="5" id="KW-1185">Reference proteome</keyword>
<protein>
    <recommendedName>
        <fullName evidence="3">GRIP domain-containing protein</fullName>
    </recommendedName>
</protein>
<evidence type="ECO:0000259" key="3">
    <source>
        <dbReference type="PROSITE" id="PS50913"/>
    </source>
</evidence>
<organism evidence="4 5">
    <name type="scientific">Cyanidium caldarium</name>
    <name type="common">Red alga</name>
    <dbReference type="NCBI Taxonomy" id="2771"/>
    <lineage>
        <taxon>Eukaryota</taxon>
        <taxon>Rhodophyta</taxon>
        <taxon>Bangiophyceae</taxon>
        <taxon>Cyanidiales</taxon>
        <taxon>Cyanidiaceae</taxon>
        <taxon>Cyanidium</taxon>
    </lineage>
</organism>
<evidence type="ECO:0000313" key="4">
    <source>
        <dbReference type="EMBL" id="KAK4538579.1"/>
    </source>
</evidence>
<dbReference type="Proteomes" id="UP001301350">
    <property type="component" value="Unassembled WGS sequence"/>
</dbReference>
<feature type="region of interest" description="Disordered" evidence="2">
    <location>
        <begin position="532"/>
        <end position="558"/>
    </location>
</feature>
<accession>A0AAV9J2M3</accession>
<gene>
    <name evidence="4" type="ORF">CDCA_CDCA18G4604</name>
</gene>
<reference evidence="4 5" key="1">
    <citation type="submission" date="2022-07" db="EMBL/GenBank/DDBJ databases">
        <title>Genome-wide signatures of adaptation to extreme environments.</title>
        <authorList>
            <person name="Cho C.H."/>
            <person name="Yoon H.S."/>
        </authorList>
    </citation>
    <scope>NUCLEOTIDE SEQUENCE [LARGE SCALE GENOMIC DNA]</scope>
    <source>
        <strain evidence="4 5">DBV 063 E5</strain>
    </source>
</reference>
<name>A0AAV9J2M3_CYACA</name>
<evidence type="ECO:0000313" key="5">
    <source>
        <dbReference type="Proteomes" id="UP001301350"/>
    </source>
</evidence>
<dbReference type="PROSITE" id="PS50913">
    <property type="entry name" value="GRIP"/>
    <property type="match status" value="1"/>
</dbReference>
<dbReference type="AlphaFoldDB" id="A0AAV9J2M3"/>
<feature type="compositionally biased region" description="Basic and acidic residues" evidence="2">
    <location>
        <begin position="36"/>
        <end position="56"/>
    </location>
</feature>
<evidence type="ECO:0000256" key="1">
    <source>
        <dbReference type="SAM" id="Coils"/>
    </source>
</evidence>
<sequence length="558" mass="62137">MWTTLREQGWARAAATAARQRAGWVATAAREVLEDARAALEEDEGDERREGEDRGDWNLSVDVPSGVGAGSREAAPEKEPAAGWDVSLTPGELEGGRDVSAEVEESDSVKVEEPPQAPTAPSVENPGPDDEVPDVEERREENVPQTEAVEASSEGGEPTAVANTAVAADAPAECSEEERVSVSEATTEAQEKRLLPADGDAPSDEPTAQSIPDKPLHSPATAPLPLSDQLRAERDRLATELEQLKAYCLEREAAVEAMQESYEQTLSEAQMARDQAVARLASFDETELQQTRQKLQRAEARIQTLQDAERNLQAALEGMQWSLEAERRADVERAEQRIAELEARWRECEAERDEARRACATARQEAVEAQAALVAGRAQLAQLQEELAECRERCAALEHDVKRWQAERNRWKMMWLRRKYREVLEGSDGETTADVADADARDLEELGDSAENEPLDRPFLRQLFLLYRLSPNRSQRDDALELIVRMLQCSEEERSALRQASRRSLFRRSADVPDVSLGNEFVHFLLRDTEPVHQAEAETAEQLPQSALEPQHSDDGKR</sequence>
<feature type="domain" description="GRIP" evidence="3">
    <location>
        <begin position="450"/>
        <end position="500"/>
    </location>
</feature>
<comment type="caution">
    <text evidence="4">The sequence shown here is derived from an EMBL/GenBank/DDBJ whole genome shotgun (WGS) entry which is preliminary data.</text>
</comment>
<proteinExistence type="predicted"/>
<feature type="compositionally biased region" description="Low complexity" evidence="2">
    <location>
        <begin position="158"/>
        <end position="173"/>
    </location>
</feature>
<feature type="coiled-coil region" evidence="1">
    <location>
        <begin position="227"/>
        <end position="407"/>
    </location>
</feature>